<dbReference type="InterPro" id="IPR036884">
    <property type="entry name" value="2Fe-2S-bd_dom_sf"/>
</dbReference>
<dbReference type="Pfam" id="PF03450">
    <property type="entry name" value="CO_deh_flav_C"/>
    <property type="match status" value="1"/>
</dbReference>
<dbReference type="FunFam" id="3.30.365.10:FF:000003">
    <property type="entry name" value="Aldehyde oxidase 1"/>
    <property type="match status" value="1"/>
</dbReference>
<dbReference type="PROSITE" id="PS51387">
    <property type="entry name" value="FAD_PCMH"/>
    <property type="match status" value="1"/>
</dbReference>
<evidence type="ECO:0000256" key="11">
    <source>
        <dbReference type="ARBA" id="ARBA00023002"/>
    </source>
</evidence>
<keyword evidence="12 21" id="KW-0408">Iron</keyword>
<dbReference type="Ensembl" id="ENSCSAVT00000007344.1">
    <property type="protein sequence ID" value="ENSCSAVP00000007250.1"/>
    <property type="gene ID" value="ENSCSAVG00000004328.1"/>
</dbReference>
<evidence type="ECO:0000256" key="9">
    <source>
        <dbReference type="ARBA" id="ARBA00022723"/>
    </source>
</evidence>
<evidence type="ECO:0000256" key="16">
    <source>
        <dbReference type="ARBA" id="ARBA00034078"/>
    </source>
</evidence>
<evidence type="ECO:0000256" key="13">
    <source>
        <dbReference type="ARBA" id="ARBA00023014"/>
    </source>
</evidence>
<comment type="catalytic activity">
    <reaction evidence="18">
        <text>hypoxanthine + NAD(+) + H2O = xanthine + NADH + H(+)</text>
        <dbReference type="Rhea" id="RHEA:24670"/>
        <dbReference type="ChEBI" id="CHEBI:15377"/>
        <dbReference type="ChEBI" id="CHEBI:15378"/>
        <dbReference type="ChEBI" id="CHEBI:17368"/>
        <dbReference type="ChEBI" id="CHEBI:17712"/>
        <dbReference type="ChEBI" id="CHEBI:57540"/>
        <dbReference type="ChEBI" id="CHEBI:57945"/>
        <dbReference type="EC" id="1.17.1.4"/>
    </reaction>
</comment>
<dbReference type="InterPro" id="IPR036010">
    <property type="entry name" value="2Fe-2S_ferredoxin-like_sf"/>
</dbReference>
<feature type="binding site" evidence="20">
    <location>
        <position position="368"/>
    </location>
    <ligand>
        <name>FAD</name>
        <dbReference type="ChEBI" id="CHEBI:57692"/>
    </ligand>
</feature>
<evidence type="ECO:0000256" key="12">
    <source>
        <dbReference type="ARBA" id="ARBA00023004"/>
    </source>
</evidence>
<dbReference type="InterPro" id="IPR036318">
    <property type="entry name" value="FAD-bd_PCMH-like_sf"/>
</dbReference>
<dbReference type="Gene3D" id="3.30.365.10">
    <property type="entry name" value="Aldehyde oxidase/xanthine dehydrogenase, molybdopterin binding domain"/>
    <property type="match status" value="4"/>
</dbReference>
<dbReference type="InterPro" id="IPR036683">
    <property type="entry name" value="CO_DH_flav_C_dom_sf"/>
</dbReference>
<feature type="domain" description="FAD-binding PCMH-type" evidence="23">
    <location>
        <begin position="260"/>
        <end position="446"/>
    </location>
</feature>
<comment type="similarity">
    <text evidence="3">Belongs to the xanthine dehydrogenase family.</text>
</comment>
<dbReference type="InterPro" id="IPR012675">
    <property type="entry name" value="Beta-grasp_dom_sf"/>
</dbReference>
<comment type="cofactor">
    <cofactor evidence="16">
        <name>[2Fe-2S] cluster</name>
        <dbReference type="ChEBI" id="CHEBI:190135"/>
    </cofactor>
</comment>
<dbReference type="Pfam" id="PF01799">
    <property type="entry name" value="Fer2_2"/>
    <property type="match status" value="1"/>
</dbReference>
<dbReference type="SUPFAM" id="SSF55447">
    <property type="entry name" value="CO dehydrogenase flavoprotein C-terminal domain-like"/>
    <property type="match status" value="1"/>
</dbReference>
<dbReference type="FunFam" id="3.30.390.50:FF:000001">
    <property type="entry name" value="Xanthine dehydrogenase oxidase"/>
    <property type="match status" value="1"/>
</dbReference>
<evidence type="ECO:0000256" key="7">
    <source>
        <dbReference type="ARBA" id="ARBA00022630"/>
    </source>
</evidence>
<feature type="binding site" evidence="20">
    <location>
        <position position="1043"/>
    </location>
    <ligand>
        <name>substrate</name>
    </ligand>
</feature>
<dbReference type="Pfam" id="PF00941">
    <property type="entry name" value="FAD_binding_5"/>
    <property type="match status" value="1"/>
</dbReference>
<keyword evidence="13 21" id="KW-0411">Iron-sulfur</keyword>
<accession>H2YPJ2</accession>
<feature type="binding site" evidence="20">
    <location>
        <begin position="288"/>
        <end position="295"/>
    </location>
    <ligand>
        <name>FAD</name>
        <dbReference type="ChEBI" id="CHEBI:57692"/>
    </ligand>
</feature>
<dbReference type="PANTHER" id="PTHR45444:SF3">
    <property type="entry name" value="XANTHINE DEHYDROGENASE"/>
    <property type="match status" value="1"/>
</dbReference>
<comment type="subunit">
    <text evidence="4">Homodimer.</text>
</comment>
<evidence type="ECO:0000313" key="24">
    <source>
        <dbReference type="Ensembl" id="ENSCSAVP00000007250.1"/>
    </source>
</evidence>
<dbReference type="GO" id="GO:0005506">
    <property type="term" value="F:iron ion binding"/>
    <property type="evidence" value="ECO:0007669"/>
    <property type="project" value="InterPro"/>
</dbReference>
<name>H2YPJ2_CIOSA</name>
<feature type="domain" description="2Fe-2S ferredoxin-type" evidence="22">
    <location>
        <begin position="1"/>
        <end position="64"/>
    </location>
</feature>
<dbReference type="FunFam" id="3.30.365.10:FF:000002">
    <property type="entry name" value="Xanthine dehydrogenase oxidase"/>
    <property type="match status" value="1"/>
</dbReference>
<evidence type="ECO:0000259" key="22">
    <source>
        <dbReference type="PROSITE" id="PS51085"/>
    </source>
</evidence>
<dbReference type="GO" id="GO:0051537">
    <property type="term" value="F:2 iron, 2 sulfur cluster binding"/>
    <property type="evidence" value="ECO:0007669"/>
    <property type="project" value="UniProtKB-KW"/>
</dbReference>
<dbReference type="STRING" id="51511.ENSCSAVP00000007250"/>
<evidence type="ECO:0000256" key="2">
    <source>
        <dbReference type="ARBA" id="ARBA00004275"/>
    </source>
</evidence>
<dbReference type="eggNOG" id="KOG0430">
    <property type="taxonomic scope" value="Eukaryota"/>
</dbReference>
<feature type="active site" description="Proton acceptor" evidence="19">
    <location>
        <position position="1300"/>
    </location>
</feature>
<dbReference type="Gene3D" id="3.30.43.10">
    <property type="entry name" value="Uridine Diphospho-n-acetylenolpyruvylglucosamine Reductase, domain 2"/>
    <property type="match status" value="1"/>
</dbReference>
<evidence type="ECO:0000256" key="10">
    <source>
        <dbReference type="ARBA" id="ARBA00022827"/>
    </source>
</evidence>
<dbReference type="InterPro" id="IPR036856">
    <property type="entry name" value="Ald_Oxase/Xan_DH_a/b_sf"/>
</dbReference>
<comment type="cofactor">
    <cofactor evidence="21">
        <name>Mo-molybdopterin</name>
        <dbReference type="ChEBI" id="CHEBI:71302"/>
    </cofactor>
    <text evidence="21">Binds 1 Mo-molybdopterin (Mo-MPT) cofactor per subunit.</text>
</comment>
<comment type="cofactor">
    <cofactor evidence="21">
        <name>[2Fe-2S] cluster</name>
        <dbReference type="ChEBI" id="CHEBI:190135"/>
    </cofactor>
    <text evidence="21">Binds 2 [2Fe-2S] clusters.</text>
</comment>
<dbReference type="InterPro" id="IPR000674">
    <property type="entry name" value="Ald_Oxase/Xan_DH_a/b"/>
</dbReference>
<evidence type="ECO:0000256" key="21">
    <source>
        <dbReference type="PIRSR" id="PIRSR000127-3"/>
    </source>
</evidence>
<reference evidence="24" key="3">
    <citation type="submission" date="2025-09" db="UniProtKB">
        <authorList>
            <consortium name="Ensembl"/>
        </authorList>
    </citation>
    <scope>IDENTIFICATION</scope>
</reference>
<dbReference type="PROSITE" id="PS00197">
    <property type="entry name" value="2FE2S_FER_1"/>
    <property type="match status" value="1"/>
</dbReference>
<evidence type="ECO:0000259" key="23">
    <source>
        <dbReference type="PROSITE" id="PS51387"/>
    </source>
</evidence>
<feature type="binding site" evidence="21">
    <location>
        <position position="16"/>
    </location>
    <ligand>
        <name>[2Fe-2S] cluster</name>
        <dbReference type="ChEBI" id="CHEBI:190135"/>
        <label>1</label>
    </ligand>
</feature>
<evidence type="ECO:0000256" key="15">
    <source>
        <dbReference type="ARBA" id="ARBA00023140"/>
    </source>
</evidence>
<feature type="binding site" evidence="20">
    <location>
        <position position="391"/>
    </location>
    <ligand>
        <name>FAD</name>
        <dbReference type="ChEBI" id="CHEBI:57692"/>
    </ligand>
</feature>
<reference evidence="25" key="1">
    <citation type="submission" date="2003-08" db="EMBL/GenBank/DDBJ databases">
        <authorList>
            <person name="Birren B."/>
            <person name="Nusbaum C."/>
            <person name="Abebe A."/>
            <person name="Abouelleil A."/>
            <person name="Adekoya E."/>
            <person name="Ait-zahra M."/>
            <person name="Allen N."/>
            <person name="Allen T."/>
            <person name="An P."/>
            <person name="Anderson M."/>
            <person name="Anderson S."/>
            <person name="Arachchi H."/>
            <person name="Armbruster J."/>
            <person name="Bachantsang P."/>
            <person name="Baldwin J."/>
            <person name="Barry A."/>
            <person name="Bayul T."/>
            <person name="Blitshsteyn B."/>
            <person name="Bloom T."/>
            <person name="Blye J."/>
            <person name="Boguslavskiy L."/>
            <person name="Borowsky M."/>
            <person name="Boukhgalter B."/>
            <person name="Brunache A."/>
            <person name="Butler J."/>
            <person name="Calixte N."/>
            <person name="Calvo S."/>
            <person name="Camarata J."/>
            <person name="Campo K."/>
            <person name="Chang J."/>
            <person name="Cheshatsang Y."/>
            <person name="Citroen M."/>
            <person name="Collymore A."/>
            <person name="Considine T."/>
            <person name="Cook A."/>
            <person name="Cooke P."/>
            <person name="Corum B."/>
            <person name="Cuomo C."/>
            <person name="David R."/>
            <person name="Dawoe T."/>
            <person name="Degray S."/>
            <person name="Dodge S."/>
            <person name="Dooley K."/>
            <person name="Dorje P."/>
            <person name="Dorjee K."/>
            <person name="Dorris L."/>
            <person name="Duffey N."/>
            <person name="Dupes A."/>
            <person name="Elkins T."/>
            <person name="Engels R."/>
            <person name="Erickson J."/>
            <person name="Farina A."/>
            <person name="Faro S."/>
            <person name="Ferreira P."/>
            <person name="Fischer H."/>
            <person name="Fitzgerald M."/>
            <person name="Foley K."/>
            <person name="Gage D."/>
            <person name="Galagan J."/>
            <person name="Gearin G."/>
            <person name="Gnerre S."/>
            <person name="Gnirke A."/>
            <person name="Goyette A."/>
            <person name="Graham J."/>
            <person name="Grandbois E."/>
            <person name="Gyaltsen K."/>
            <person name="Hafez N."/>
            <person name="Hagopian D."/>
            <person name="Hagos B."/>
            <person name="Hall J."/>
            <person name="Hatcher B."/>
            <person name="Heller A."/>
            <person name="Higgins H."/>
            <person name="Honan T."/>
            <person name="Horn A."/>
            <person name="Houde N."/>
            <person name="Hughes L."/>
            <person name="Hulme W."/>
            <person name="Husby E."/>
            <person name="Iliev I."/>
            <person name="Jaffe D."/>
            <person name="Jones C."/>
            <person name="Kamal M."/>
            <person name="Kamat A."/>
            <person name="Kamvysselis M."/>
            <person name="Karlsson E."/>
            <person name="Kells C."/>
            <person name="Kieu A."/>
            <person name="Kisner P."/>
            <person name="Kodira C."/>
            <person name="Kulbokas E."/>
            <person name="Labutti K."/>
            <person name="Lama D."/>
            <person name="Landers T."/>
            <person name="Leger J."/>
            <person name="Levine S."/>
            <person name="Lewis D."/>
            <person name="Lewis T."/>
            <person name="Lindblad-toh K."/>
            <person name="Liu X."/>
            <person name="Lokyitsang T."/>
            <person name="Lokyitsang Y."/>
            <person name="Lucien O."/>
            <person name="Lui A."/>
            <person name="Ma L.J."/>
            <person name="Mabbitt R."/>
            <person name="Macdonald J."/>
            <person name="Maclean C."/>
            <person name="Major J."/>
            <person name="Manning J."/>
            <person name="Marabella R."/>
            <person name="Maru K."/>
            <person name="Matthews C."/>
            <person name="Mauceli E."/>
            <person name="Mccarthy M."/>
            <person name="Mcdonough S."/>
            <person name="Mcghee T."/>
            <person name="Meldrim J."/>
            <person name="Meneus L."/>
            <person name="Mesirov J."/>
            <person name="Mihalev A."/>
            <person name="Mihova T."/>
            <person name="Mikkelsen T."/>
            <person name="Mlenga V."/>
            <person name="Moru K."/>
            <person name="Mozes J."/>
            <person name="Mulrain L."/>
            <person name="Munson G."/>
            <person name="Naylor J."/>
            <person name="Newes C."/>
            <person name="Nguyen C."/>
            <person name="Nguyen N."/>
            <person name="Nguyen T."/>
            <person name="Nicol R."/>
            <person name="Nielsen C."/>
            <person name="Nizzari M."/>
            <person name="Norbu C."/>
            <person name="Norbu N."/>
            <person name="O'donnell P."/>
            <person name="Okoawo O."/>
            <person name="O'leary S."/>
            <person name="Omotosho B."/>
            <person name="O'neill K."/>
            <person name="Osman S."/>
            <person name="Parker S."/>
            <person name="Perrin D."/>
            <person name="Phunkhang P."/>
            <person name="Piqani B."/>
            <person name="Purcell S."/>
            <person name="Rachupka T."/>
            <person name="Ramasamy U."/>
            <person name="Rameau R."/>
            <person name="Ray V."/>
            <person name="Raymond C."/>
            <person name="Retta R."/>
            <person name="Richardson S."/>
            <person name="Rise C."/>
            <person name="Rodriguez J."/>
            <person name="Rogers J."/>
            <person name="Rogov P."/>
            <person name="Rutman M."/>
            <person name="Schupbach R."/>
            <person name="Seaman C."/>
            <person name="Settipalli S."/>
            <person name="Sharpe T."/>
            <person name="Sheridan J."/>
            <person name="Sherpa N."/>
            <person name="Shi J."/>
            <person name="Smirnov S."/>
            <person name="Smith C."/>
            <person name="Sougnez C."/>
            <person name="Spencer B."/>
            <person name="Stalker J."/>
            <person name="Stange-thomann N."/>
            <person name="Stavropoulos S."/>
            <person name="Stetson K."/>
            <person name="Stone C."/>
            <person name="Stone S."/>
            <person name="Stubbs M."/>
            <person name="Talamas J."/>
            <person name="Tchuinga P."/>
            <person name="Tenzing P."/>
            <person name="Tesfaye S."/>
            <person name="Theodore J."/>
            <person name="Thoulutsang Y."/>
            <person name="Topham K."/>
            <person name="Towey S."/>
            <person name="Tsamla T."/>
            <person name="Tsomo N."/>
            <person name="Vallee D."/>
            <person name="Vassiliev H."/>
            <person name="Venkataraman V."/>
            <person name="Vinson J."/>
            <person name="Vo A."/>
            <person name="Wade C."/>
            <person name="Wang S."/>
            <person name="Wangchuk T."/>
            <person name="Wangdi T."/>
            <person name="Whittaker C."/>
            <person name="Wilkinson J."/>
            <person name="Wu Y."/>
            <person name="Wyman D."/>
            <person name="Yadav S."/>
            <person name="Yang S."/>
            <person name="Yang X."/>
            <person name="Yeager S."/>
            <person name="Yee E."/>
            <person name="Young G."/>
            <person name="Zainoun J."/>
            <person name="Zembeck L."/>
            <person name="Zimmer A."/>
            <person name="Zody M."/>
            <person name="Lander E."/>
        </authorList>
    </citation>
    <scope>NUCLEOTIDE SEQUENCE [LARGE SCALE GENOMIC DNA]</scope>
</reference>
<dbReference type="SMART" id="SM01008">
    <property type="entry name" value="Ald_Xan_dh_C"/>
    <property type="match status" value="1"/>
</dbReference>
<dbReference type="PANTHER" id="PTHR45444">
    <property type="entry name" value="XANTHINE DEHYDROGENASE"/>
    <property type="match status" value="1"/>
</dbReference>
<dbReference type="Proteomes" id="UP000007875">
    <property type="component" value="Unassembled WGS sequence"/>
</dbReference>
<feature type="binding site" evidence="20">
    <location>
        <position position="947"/>
    </location>
    <ligand>
        <name>substrate</name>
    </ligand>
</feature>
<dbReference type="Gene3D" id="3.30.390.50">
    <property type="entry name" value="CO dehydrogenase flavoprotein, C-terminal domain"/>
    <property type="match status" value="1"/>
</dbReference>
<evidence type="ECO:0000256" key="4">
    <source>
        <dbReference type="ARBA" id="ARBA00011738"/>
    </source>
</evidence>
<dbReference type="InterPro" id="IPR002888">
    <property type="entry name" value="2Fe-2S-bd"/>
</dbReference>
<evidence type="ECO:0000256" key="3">
    <source>
        <dbReference type="ARBA" id="ARBA00006849"/>
    </source>
</evidence>
<dbReference type="InterPro" id="IPR016166">
    <property type="entry name" value="FAD-bd_PCMH"/>
</dbReference>
<keyword evidence="10 20" id="KW-0274">FAD</keyword>
<dbReference type="InterPro" id="IPR037165">
    <property type="entry name" value="AldOxase/xan_DH_Mopterin-bd_sf"/>
</dbReference>
<organism evidence="24 25">
    <name type="scientific">Ciona savignyi</name>
    <name type="common">Pacific transparent sea squirt</name>
    <dbReference type="NCBI Taxonomy" id="51511"/>
    <lineage>
        <taxon>Eukaryota</taxon>
        <taxon>Metazoa</taxon>
        <taxon>Chordata</taxon>
        <taxon>Tunicata</taxon>
        <taxon>Ascidiacea</taxon>
        <taxon>Phlebobranchia</taxon>
        <taxon>Cionidae</taxon>
        <taxon>Ciona</taxon>
    </lineage>
</organism>
<evidence type="ECO:0000256" key="17">
    <source>
        <dbReference type="ARBA" id="ARBA00049017"/>
    </source>
</evidence>
<dbReference type="GO" id="GO:0004854">
    <property type="term" value="F:xanthine dehydrogenase activity"/>
    <property type="evidence" value="ECO:0007669"/>
    <property type="project" value="UniProtKB-EC"/>
</dbReference>
<evidence type="ECO:0000313" key="25">
    <source>
        <dbReference type="Proteomes" id="UP000007875"/>
    </source>
</evidence>
<dbReference type="PIRSF" id="PIRSF000127">
    <property type="entry name" value="Xanthine_DH"/>
    <property type="match status" value="1"/>
</dbReference>
<protein>
    <recommendedName>
        <fullName evidence="5">xanthine dehydrogenase</fullName>
        <ecNumber evidence="5">1.17.1.4</ecNumber>
    </recommendedName>
</protein>
<dbReference type="GO" id="GO:0071949">
    <property type="term" value="F:FAD binding"/>
    <property type="evidence" value="ECO:0007669"/>
    <property type="project" value="InterPro"/>
</dbReference>
<proteinExistence type="inferred from homology"/>
<dbReference type="GeneTree" id="ENSGT00950000183114"/>
<dbReference type="InterPro" id="IPR016167">
    <property type="entry name" value="FAD-bd_PCMH_sub1"/>
</dbReference>
<dbReference type="FunFam" id="3.90.1170.50:FF:000001">
    <property type="entry name" value="Aldehyde oxidase 1"/>
    <property type="match status" value="1"/>
</dbReference>
<dbReference type="InParanoid" id="H2YPJ2"/>
<dbReference type="PROSITE" id="PS51085">
    <property type="entry name" value="2FE2S_FER_2"/>
    <property type="match status" value="1"/>
</dbReference>
<dbReference type="GO" id="GO:0005777">
    <property type="term" value="C:peroxisome"/>
    <property type="evidence" value="ECO:0007669"/>
    <property type="project" value="UniProtKB-SubCell"/>
</dbReference>
<feature type="binding site" evidence="21">
    <location>
        <position position="123"/>
    </location>
    <ligand>
        <name>[2Fe-2S] cluster</name>
        <dbReference type="ChEBI" id="CHEBI:190135"/>
        <label>2</label>
    </ligand>
</feature>
<keyword evidence="8 21" id="KW-0001">2Fe-2S</keyword>
<dbReference type="FunFam" id="3.30.365.10:FF:000001">
    <property type="entry name" value="Xanthine dehydrogenase oxidase"/>
    <property type="match status" value="1"/>
</dbReference>
<feature type="binding site" evidence="21">
    <location>
        <position position="86"/>
    </location>
    <ligand>
        <name>[2Fe-2S] cluster</name>
        <dbReference type="ChEBI" id="CHEBI:190135"/>
        <label>2</label>
    </ligand>
</feature>
<dbReference type="SMART" id="SM01092">
    <property type="entry name" value="CO_deh_flav_C"/>
    <property type="match status" value="1"/>
</dbReference>
<reference evidence="24" key="2">
    <citation type="submission" date="2025-08" db="UniProtKB">
        <authorList>
            <consortium name="Ensembl"/>
        </authorList>
    </citation>
    <scope>IDENTIFICATION</scope>
</reference>
<dbReference type="SUPFAM" id="SSF47741">
    <property type="entry name" value="CO dehydrogenase ISP C-domain like"/>
    <property type="match status" value="1"/>
</dbReference>
<keyword evidence="6 21" id="KW-0500">Molybdenum</keyword>
<dbReference type="Gene3D" id="3.30.465.10">
    <property type="match status" value="1"/>
</dbReference>
<comment type="subcellular location">
    <subcellularLocation>
        <location evidence="2">Peroxisome</location>
    </subcellularLocation>
</comment>
<dbReference type="SUPFAM" id="SSF54665">
    <property type="entry name" value="CO dehydrogenase molybdoprotein N-domain-like"/>
    <property type="match status" value="1"/>
</dbReference>
<evidence type="ECO:0000256" key="18">
    <source>
        <dbReference type="ARBA" id="ARBA00049517"/>
    </source>
</evidence>
<comment type="cofactor">
    <cofactor evidence="1 20">
        <name>FAD</name>
        <dbReference type="ChEBI" id="CHEBI:57692"/>
    </cofactor>
</comment>
<keyword evidence="7" id="KW-0285">Flavoprotein</keyword>
<dbReference type="SUPFAM" id="SSF56003">
    <property type="entry name" value="Molybdenum cofactor-binding domain"/>
    <property type="match status" value="1"/>
</dbReference>
<keyword evidence="11" id="KW-0560">Oxidoreductase</keyword>
<keyword evidence="25" id="KW-1185">Reference proteome</keyword>
<dbReference type="FunFam" id="3.30.465.10:FF:000004">
    <property type="entry name" value="Xanthine dehydrogenase/oxidase"/>
    <property type="match status" value="1"/>
</dbReference>
<dbReference type="Pfam" id="PF01315">
    <property type="entry name" value="Ald_Xan_dh_C"/>
    <property type="match status" value="1"/>
</dbReference>
<evidence type="ECO:0000256" key="1">
    <source>
        <dbReference type="ARBA" id="ARBA00001974"/>
    </source>
</evidence>
<dbReference type="SUPFAM" id="SSF54292">
    <property type="entry name" value="2Fe-2S ferredoxin-like"/>
    <property type="match status" value="1"/>
</dbReference>
<sequence>LTGTKLGCSEGGCGACTVMVSKWDRSQSRIFSKQHLVCRHFSVNSCLAPVVSMHDCAVTTVEGIGSTKTKLHAVQERLWKFHGSQCGFCTPGIVMSMYALLRNNSSPKMPNIETCLQGNLCRCTGYRPILGGKEITFIQSFFILLMRNYSHNYNMGKRLISPQRPHKLFLWIFVRLPSQLNAKRCCNISLTPSERSTKPTIVRIATKLTTRHRSRYFPPELLVSSIISIVGYAALHILYAYRAVVHYITSRNHAATPLKFVGERVTWYRPTTLDQLTDLKEKYPDAQLVVGNTEIGIETGVKGRCHPLIVTPAAVEEISFVKNDQSGIEIGAACILSNLVQQLNKIVEEKEEHLTQPLSAILEMLHWFGGDQIRNVAVIGGNIMTASPISDLNPILMACCATATFMLHSRGTRKVTMNQSFFPGYRKTCAMKGEVLLSVRIPFMRKGEYMKAYMQSKRREDDIAIVNAALRVKFYHGSRKVEEFSAAFGGMAATSVMAKHLMENIIGRLWKDELIDDVAAWMREDFKLEQNAPGGMAEYREALALSFFFKFYIHVKDCLCKEGATKDEIASEEQCTKVPLGGNHPVSLSTQTWEEIPENQPKDNSVGRPLPHSSGQLHVTGEAKYLDDITPYADELYMCLVTSTRCHAYVRDVNLADAMTSPGYVTYVDHCDIPGSNECGVMKGDLVFANGKVTCVGQVIGAVIADTCAHAQRAAQLVKVTHEDIFPRILTIEDAIKHESFYKTLHINAGDAATALDASEYVIEGEMRIAGQEHFYLETQACLVVPQLESGQMEIYCSSQSPTSLQDDAASVLGIESNKVIVRVKRMGGGFGGKGTRYIVVSNPAVVAAKKCGRPIRCMLTRQEDMLISGQRHSFYAKYKVGFTKEGKLTSLVNNIYSNAGNSLDVSIPVMERALYHSGGCYRIPNIAIAGHVCKTNIPSNTAFRGFGAPQAMLIAEDWISGIAAKLGISAEKVREINMYKEGDSTYYGQVLESFNLPRCWQECYQKSNFNERKEKIEEYNSKNRWRKRGISCIPTKYGISFTEFFLNQAGALVQVYKDGSVLLTHGGTEMGQGLHTKMIQVASTCLGIPASRIHISSTSTETVPNTSPTAGSVGSDLNGMAIKEACEKIVGRIKPLRKNFPKLSWDDLIIKAYLERISLSATGFYKTPDIYCNWDQDSGECFGRPFDYFTYGAAVSEVEIDCLTGDHVVLQTDIVMDVGGSLNPAVDIGQIEGAFMQGYGMMMLEEPLINERGELLTRGPGAYKIPGFGDCPRRFNKYSLLKYENKKYQIFFRLQAVGEPPLFLSSSVFFAVKNAVASAWKHSGLFGSFRMDSPASCERIRMWCGDQFTK</sequence>
<feature type="binding site" evidence="21">
    <location>
        <position position="89"/>
    </location>
    <ligand>
        <name>[2Fe-2S] cluster</name>
        <dbReference type="ChEBI" id="CHEBI:190135"/>
        <label>2</label>
    </ligand>
</feature>
<dbReference type="FunFam" id="3.30.365.10:FF:000004">
    <property type="entry name" value="Xanthine dehydrogenase oxidase"/>
    <property type="match status" value="1"/>
</dbReference>
<feature type="binding site" evidence="20">
    <location>
        <position position="436"/>
    </location>
    <ligand>
        <name>FAD</name>
        <dbReference type="ChEBI" id="CHEBI:57692"/>
    </ligand>
</feature>
<evidence type="ECO:0000256" key="8">
    <source>
        <dbReference type="ARBA" id="ARBA00022714"/>
    </source>
</evidence>
<keyword evidence="14" id="KW-0520">NAD</keyword>
<feature type="binding site" evidence="21">
    <location>
        <position position="121"/>
    </location>
    <ligand>
        <name>[2Fe-2S] cluster</name>
        <dbReference type="ChEBI" id="CHEBI:190135"/>
        <label>2</label>
    </ligand>
</feature>
<dbReference type="OMA" id="FESDRCT"/>
<dbReference type="InterPro" id="IPR001041">
    <property type="entry name" value="2Fe-2S_ferredoxin-type"/>
</dbReference>
<dbReference type="InterPro" id="IPR008274">
    <property type="entry name" value="AldOxase/xan_DH_MoCoBD1"/>
</dbReference>
<feature type="binding site" evidence="21">
    <location>
        <position position="1112"/>
    </location>
    <ligand>
        <name>Mo-molybdopterin</name>
        <dbReference type="ChEBI" id="CHEBI:71302"/>
    </ligand>
    <ligandPart>
        <name>Mo</name>
        <dbReference type="ChEBI" id="CHEBI:28685"/>
    </ligandPart>
</feature>
<evidence type="ECO:0000256" key="6">
    <source>
        <dbReference type="ARBA" id="ARBA00022505"/>
    </source>
</evidence>
<feature type="binding site" evidence="21">
    <location>
        <position position="945"/>
    </location>
    <ligand>
        <name>Mo-molybdopterin</name>
        <dbReference type="ChEBI" id="CHEBI:71302"/>
    </ligand>
    <ligandPart>
        <name>Mo</name>
        <dbReference type="ChEBI" id="CHEBI:28685"/>
    </ligandPart>
</feature>
<dbReference type="EC" id="1.17.1.4" evidence="5"/>
<dbReference type="InterPro" id="IPR046867">
    <property type="entry name" value="AldOxase/xan_DH_MoCoBD2"/>
</dbReference>
<dbReference type="Pfam" id="PF02738">
    <property type="entry name" value="MoCoBD_1"/>
    <property type="match status" value="1"/>
</dbReference>
<dbReference type="CDD" id="cd00207">
    <property type="entry name" value="fer2"/>
    <property type="match status" value="1"/>
</dbReference>
<dbReference type="InterPro" id="IPR016208">
    <property type="entry name" value="Ald_Oxase/xanthine_DH-like"/>
</dbReference>
<keyword evidence="9 21" id="KW-0479">Metal-binding</keyword>
<feature type="binding site" evidence="21">
    <location>
        <position position="800"/>
    </location>
    <ligand>
        <name>Mo-molybdopterin</name>
        <dbReference type="ChEBI" id="CHEBI:71302"/>
    </ligand>
    <ligandPart>
        <name>Mo</name>
        <dbReference type="ChEBI" id="CHEBI:28685"/>
    </ligandPart>
</feature>
<dbReference type="FunFam" id="3.30.43.10:FF:000001">
    <property type="entry name" value="Xanthine dehydrogenase/oxidase"/>
    <property type="match status" value="1"/>
</dbReference>
<evidence type="ECO:0000256" key="19">
    <source>
        <dbReference type="PIRSR" id="PIRSR000127-1"/>
    </source>
</evidence>
<dbReference type="Gene3D" id="3.10.20.30">
    <property type="match status" value="1"/>
</dbReference>
<dbReference type="InterPro" id="IPR005107">
    <property type="entry name" value="CO_DH_flav_C"/>
</dbReference>
<dbReference type="InterPro" id="IPR002346">
    <property type="entry name" value="Mopterin_DH_FAD-bd"/>
</dbReference>
<dbReference type="InterPro" id="IPR006058">
    <property type="entry name" value="2Fe2S_fd_BS"/>
</dbReference>
<dbReference type="InterPro" id="IPR016169">
    <property type="entry name" value="FAD-bd_PCMH_sub2"/>
</dbReference>
<feature type="binding site" evidence="21">
    <location>
        <position position="8"/>
    </location>
    <ligand>
        <name>[2Fe-2S] cluster</name>
        <dbReference type="ChEBI" id="CHEBI:190135"/>
        <label>1</label>
    </ligand>
</feature>
<feature type="binding site" evidence="21">
    <location>
        <position position="46"/>
    </location>
    <ligand>
        <name>[2Fe-2S] cluster</name>
        <dbReference type="ChEBI" id="CHEBI:190135"/>
        <label>1</label>
    </ligand>
</feature>
<comment type="catalytic activity">
    <reaction evidence="17">
        <text>xanthine + NAD(+) + H2O = urate + NADH + H(+)</text>
        <dbReference type="Rhea" id="RHEA:16669"/>
        <dbReference type="ChEBI" id="CHEBI:15377"/>
        <dbReference type="ChEBI" id="CHEBI:15378"/>
        <dbReference type="ChEBI" id="CHEBI:17712"/>
        <dbReference type="ChEBI" id="CHEBI:17775"/>
        <dbReference type="ChEBI" id="CHEBI:57540"/>
        <dbReference type="ChEBI" id="CHEBI:57945"/>
        <dbReference type="EC" id="1.17.1.4"/>
    </reaction>
</comment>
<evidence type="ECO:0000256" key="14">
    <source>
        <dbReference type="ARBA" id="ARBA00023027"/>
    </source>
</evidence>
<dbReference type="Pfam" id="PF20256">
    <property type="entry name" value="MoCoBD_2"/>
    <property type="match status" value="1"/>
</dbReference>
<feature type="binding site" evidence="21">
    <location>
        <position position="831"/>
    </location>
    <ligand>
        <name>Mo-molybdopterin</name>
        <dbReference type="ChEBI" id="CHEBI:71302"/>
    </ligand>
    <ligandPart>
        <name>Mo</name>
        <dbReference type="ChEBI" id="CHEBI:28685"/>
    </ligandPart>
</feature>
<feature type="binding site" evidence="21">
    <location>
        <position position="13"/>
    </location>
    <ligand>
        <name>[2Fe-2S] cluster</name>
        <dbReference type="ChEBI" id="CHEBI:190135"/>
        <label>1</label>
    </ligand>
</feature>
<dbReference type="FunCoup" id="H2YPJ2">
    <property type="interactions" value="4"/>
</dbReference>
<dbReference type="SUPFAM" id="SSF56176">
    <property type="entry name" value="FAD-binding/transporter-associated domain-like"/>
    <property type="match status" value="1"/>
</dbReference>
<evidence type="ECO:0000256" key="5">
    <source>
        <dbReference type="ARBA" id="ARBA00013123"/>
    </source>
</evidence>
<keyword evidence="15" id="KW-0576">Peroxisome</keyword>
<evidence type="ECO:0000256" key="20">
    <source>
        <dbReference type="PIRSR" id="PIRSR000127-2"/>
    </source>
</evidence>
<feature type="binding site" evidence="20">
    <location>
        <position position="913"/>
    </location>
    <ligand>
        <name>substrate</name>
    </ligand>
</feature>
<dbReference type="Gene3D" id="3.90.1170.50">
    <property type="entry name" value="Aldehyde oxidase/xanthine dehydrogenase, a/b hammerhead"/>
    <property type="match status" value="1"/>
</dbReference>
<dbReference type="Gene3D" id="1.10.150.120">
    <property type="entry name" value="[2Fe-2S]-binding domain"/>
    <property type="match status" value="1"/>
</dbReference>